<dbReference type="PANTHER" id="PTHR23517:SF2">
    <property type="entry name" value="MULTIDRUG RESISTANCE PROTEIN MDTH"/>
    <property type="match status" value="1"/>
</dbReference>
<feature type="domain" description="Major facilitator superfamily (MFS) profile" evidence="8">
    <location>
        <begin position="12"/>
        <end position="392"/>
    </location>
</feature>
<organism evidence="9 10">
    <name type="scientific">Catenovulum sediminis</name>
    <dbReference type="NCBI Taxonomy" id="1740262"/>
    <lineage>
        <taxon>Bacteria</taxon>
        <taxon>Pseudomonadati</taxon>
        <taxon>Pseudomonadota</taxon>
        <taxon>Gammaproteobacteria</taxon>
        <taxon>Alteromonadales</taxon>
        <taxon>Alteromonadaceae</taxon>
        <taxon>Catenovulum</taxon>
    </lineage>
</organism>
<dbReference type="Proteomes" id="UP001467690">
    <property type="component" value="Unassembled WGS sequence"/>
</dbReference>
<dbReference type="PANTHER" id="PTHR23517">
    <property type="entry name" value="RESISTANCE PROTEIN MDTM, PUTATIVE-RELATED-RELATED"/>
    <property type="match status" value="1"/>
</dbReference>
<dbReference type="InterPro" id="IPR050171">
    <property type="entry name" value="MFS_Transporters"/>
</dbReference>
<comment type="subcellular location">
    <subcellularLocation>
        <location evidence="1">Cell membrane</location>
        <topology evidence="1">Multi-pass membrane protein</topology>
    </subcellularLocation>
</comment>
<feature type="transmembrane region" description="Helical" evidence="7">
    <location>
        <begin position="218"/>
        <end position="243"/>
    </location>
</feature>
<evidence type="ECO:0000256" key="2">
    <source>
        <dbReference type="ARBA" id="ARBA00022448"/>
    </source>
</evidence>
<feature type="transmembrane region" description="Helical" evidence="7">
    <location>
        <begin position="79"/>
        <end position="97"/>
    </location>
</feature>
<dbReference type="InterPro" id="IPR036259">
    <property type="entry name" value="MFS_trans_sf"/>
</dbReference>
<evidence type="ECO:0000313" key="10">
    <source>
        <dbReference type="Proteomes" id="UP001467690"/>
    </source>
</evidence>
<keyword evidence="6 7" id="KW-0472">Membrane</keyword>
<feature type="transmembrane region" description="Helical" evidence="7">
    <location>
        <begin position="304"/>
        <end position="326"/>
    </location>
</feature>
<keyword evidence="3" id="KW-1003">Cell membrane</keyword>
<feature type="transmembrane region" description="Helical" evidence="7">
    <location>
        <begin position="47"/>
        <end position="67"/>
    </location>
</feature>
<dbReference type="PROSITE" id="PS50850">
    <property type="entry name" value="MFS"/>
    <property type="match status" value="1"/>
</dbReference>
<feature type="transmembrane region" description="Helical" evidence="7">
    <location>
        <begin position="12"/>
        <end position="35"/>
    </location>
</feature>
<feature type="transmembrane region" description="Helical" evidence="7">
    <location>
        <begin position="366"/>
        <end position="383"/>
    </location>
</feature>
<dbReference type="EMBL" id="JBELOE010000287">
    <property type="protein sequence ID" value="MER2494291.1"/>
    <property type="molecule type" value="Genomic_DNA"/>
</dbReference>
<evidence type="ECO:0000256" key="1">
    <source>
        <dbReference type="ARBA" id="ARBA00004651"/>
    </source>
</evidence>
<keyword evidence="10" id="KW-1185">Reference proteome</keyword>
<keyword evidence="4 7" id="KW-0812">Transmembrane</keyword>
<feature type="transmembrane region" description="Helical" evidence="7">
    <location>
        <begin position="338"/>
        <end position="360"/>
    </location>
</feature>
<gene>
    <name evidence="9" type="ORF">ABS311_20655</name>
</gene>
<protein>
    <submittedName>
        <fullName evidence="9">MFS transporter</fullName>
    </submittedName>
</protein>
<dbReference type="Gene3D" id="3.30.70.100">
    <property type="match status" value="1"/>
</dbReference>
<sequence>MSETLTQYEKKIAAILAGIFSLRMLGLFMIMPVMAVYGQQLEGISPLWIGLIIGAYGLTQAVLQIPMGLLSDKIGRKPVILLGLCLFAIGSVIAAYADHVYWVAVGRFLQGTGAIASAVLALAADLTREEQRSKVMAVIGMCIGLSFAAAMVLGPLLAEKVGLSGIFAFTAVLAVLGILLVLLTVPDTVSKATNRDAIAVPGQLKALAKNPQLQKLNVGVFFLHLQLTCLFVVVPGLLVSAGFQSQSHWMLYFPALLASFVLMAPMLIWAIKSKRETLMFKVAIVLLAFAMALIWLFGDQGVGLLSALIVFFAAFNYLEANLPAWVSRLAPAGQKGSAMGMFSTCQFAGAFCGGVFGGVLLQQFNATGVLLASAAIVVPWLAISQKLVLPVKTKPKVVSVQVENHQMAEQIAQKLTQIKGVEEAVVIVEEQLAYLKILPKQLDQDALNMCLGQHVKNS</sequence>
<dbReference type="PROSITE" id="PS00216">
    <property type="entry name" value="SUGAR_TRANSPORT_1"/>
    <property type="match status" value="1"/>
</dbReference>
<feature type="transmembrane region" description="Helical" evidence="7">
    <location>
        <begin position="163"/>
        <end position="185"/>
    </location>
</feature>
<comment type="caution">
    <text evidence="9">The sequence shown here is derived from an EMBL/GenBank/DDBJ whole genome shotgun (WGS) entry which is preliminary data.</text>
</comment>
<reference evidence="9 10" key="1">
    <citation type="submission" date="2024-06" db="EMBL/GenBank/DDBJ databases">
        <authorList>
            <person name="Chen R.Y."/>
        </authorList>
    </citation>
    <scope>NUCLEOTIDE SEQUENCE [LARGE SCALE GENOMIC DNA]</scope>
    <source>
        <strain evidence="9 10">D2</strain>
    </source>
</reference>
<keyword evidence="5 7" id="KW-1133">Transmembrane helix</keyword>
<evidence type="ECO:0000256" key="6">
    <source>
        <dbReference type="ARBA" id="ARBA00023136"/>
    </source>
</evidence>
<dbReference type="Gene3D" id="1.20.1250.20">
    <property type="entry name" value="MFS general substrate transporter like domains"/>
    <property type="match status" value="1"/>
</dbReference>
<evidence type="ECO:0000313" key="9">
    <source>
        <dbReference type="EMBL" id="MER2494291.1"/>
    </source>
</evidence>
<dbReference type="InterPro" id="IPR020846">
    <property type="entry name" value="MFS_dom"/>
</dbReference>
<keyword evidence="2" id="KW-0813">Transport</keyword>
<dbReference type="CDD" id="cd17472">
    <property type="entry name" value="MFS_YajR_like"/>
    <property type="match status" value="1"/>
</dbReference>
<evidence type="ECO:0000256" key="3">
    <source>
        <dbReference type="ARBA" id="ARBA00022475"/>
    </source>
</evidence>
<evidence type="ECO:0000256" key="7">
    <source>
        <dbReference type="SAM" id="Phobius"/>
    </source>
</evidence>
<proteinExistence type="predicted"/>
<feature type="transmembrane region" description="Helical" evidence="7">
    <location>
        <begin position="135"/>
        <end position="157"/>
    </location>
</feature>
<feature type="transmembrane region" description="Helical" evidence="7">
    <location>
        <begin position="249"/>
        <end position="271"/>
    </location>
</feature>
<dbReference type="InterPro" id="IPR011701">
    <property type="entry name" value="MFS"/>
</dbReference>
<feature type="transmembrane region" description="Helical" evidence="7">
    <location>
        <begin position="103"/>
        <end position="123"/>
    </location>
</feature>
<evidence type="ECO:0000256" key="4">
    <source>
        <dbReference type="ARBA" id="ARBA00022692"/>
    </source>
</evidence>
<dbReference type="RefSeq" id="WP_350403292.1">
    <property type="nucleotide sequence ID" value="NZ_JBELOE010000287.1"/>
</dbReference>
<dbReference type="InterPro" id="IPR005829">
    <property type="entry name" value="Sugar_transporter_CS"/>
</dbReference>
<dbReference type="Pfam" id="PF07690">
    <property type="entry name" value="MFS_1"/>
    <property type="match status" value="1"/>
</dbReference>
<accession>A0ABV1RNG7</accession>
<name>A0ABV1RNG7_9ALTE</name>
<dbReference type="SUPFAM" id="SSF103473">
    <property type="entry name" value="MFS general substrate transporter"/>
    <property type="match status" value="1"/>
</dbReference>
<evidence type="ECO:0000256" key="5">
    <source>
        <dbReference type="ARBA" id="ARBA00022989"/>
    </source>
</evidence>
<evidence type="ECO:0000259" key="8">
    <source>
        <dbReference type="PROSITE" id="PS50850"/>
    </source>
</evidence>
<feature type="transmembrane region" description="Helical" evidence="7">
    <location>
        <begin position="278"/>
        <end position="298"/>
    </location>
</feature>